<dbReference type="InterPro" id="IPR036271">
    <property type="entry name" value="Tet_transcr_reg_TetR-rel_C_sf"/>
</dbReference>
<protein>
    <submittedName>
        <fullName evidence="6">TetR family transcriptional regulator</fullName>
    </submittedName>
</protein>
<dbReference type="SUPFAM" id="SSF46689">
    <property type="entry name" value="Homeodomain-like"/>
    <property type="match status" value="1"/>
</dbReference>
<organism evidence="6">
    <name type="scientific">Alloyangia sp. H15</name>
    <dbReference type="NCBI Taxonomy" id="3029062"/>
    <lineage>
        <taxon>Bacteria</taxon>
        <taxon>Pseudomonadati</taxon>
        <taxon>Pseudomonadota</taxon>
        <taxon>Alphaproteobacteria</taxon>
        <taxon>Rhodobacterales</taxon>
        <taxon>Roseobacteraceae</taxon>
        <taxon>Alloyangia</taxon>
    </lineage>
</organism>
<evidence type="ECO:0000259" key="5">
    <source>
        <dbReference type="PROSITE" id="PS50977"/>
    </source>
</evidence>
<feature type="domain" description="HTH tetR-type" evidence="5">
    <location>
        <begin position="6"/>
        <end position="66"/>
    </location>
</feature>
<name>A0AAU8ADR0_9RHOB</name>
<dbReference type="Gene3D" id="1.10.10.60">
    <property type="entry name" value="Homeodomain-like"/>
    <property type="match status" value="1"/>
</dbReference>
<dbReference type="PANTHER" id="PTHR47506:SF10">
    <property type="entry name" value="TRANSCRIPTIONAL REGULATORY PROTEIN"/>
    <property type="match status" value="1"/>
</dbReference>
<evidence type="ECO:0000256" key="4">
    <source>
        <dbReference type="PROSITE-ProRule" id="PRU00335"/>
    </source>
</evidence>
<dbReference type="Pfam" id="PF00440">
    <property type="entry name" value="TetR_N"/>
    <property type="match status" value="1"/>
</dbReference>
<proteinExistence type="predicted"/>
<keyword evidence="1" id="KW-0805">Transcription regulation</keyword>
<evidence type="ECO:0000313" key="6">
    <source>
        <dbReference type="EMBL" id="XCC93035.1"/>
    </source>
</evidence>
<accession>A0AAU8ADR0</accession>
<dbReference type="SUPFAM" id="SSF48498">
    <property type="entry name" value="Tetracyclin repressor-like, C-terminal domain"/>
    <property type="match status" value="1"/>
</dbReference>
<evidence type="ECO:0000256" key="3">
    <source>
        <dbReference type="ARBA" id="ARBA00023163"/>
    </source>
</evidence>
<evidence type="ECO:0000256" key="2">
    <source>
        <dbReference type="ARBA" id="ARBA00023125"/>
    </source>
</evidence>
<reference evidence="6" key="1">
    <citation type="submission" date="2023-02" db="EMBL/GenBank/DDBJ databases">
        <title>Description and genomic characterization of Salipiger bruguierae sp. nov., isolated from the sediment of mangrove plant Bruguiera sexangula.</title>
        <authorList>
            <person name="Long M."/>
        </authorList>
    </citation>
    <scope>NUCLEOTIDE SEQUENCE</scope>
    <source>
        <strain evidence="6">H15</strain>
    </source>
</reference>
<dbReference type="PROSITE" id="PS50977">
    <property type="entry name" value="HTH_TETR_2"/>
    <property type="match status" value="1"/>
</dbReference>
<dbReference type="InterPro" id="IPR009057">
    <property type="entry name" value="Homeodomain-like_sf"/>
</dbReference>
<dbReference type="InterPro" id="IPR001647">
    <property type="entry name" value="HTH_TetR"/>
</dbReference>
<dbReference type="Gene3D" id="1.10.357.10">
    <property type="entry name" value="Tetracycline Repressor, domain 2"/>
    <property type="match status" value="1"/>
</dbReference>
<gene>
    <name evidence="6" type="ORF">PVT71_11170</name>
</gene>
<dbReference type="EMBL" id="CP123384">
    <property type="protein sequence ID" value="XCC93035.1"/>
    <property type="molecule type" value="Genomic_DNA"/>
</dbReference>
<feature type="DNA-binding region" description="H-T-H motif" evidence="4">
    <location>
        <begin position="29"/>
        <end position="48"/>
    </location>
</feature>
<keyword evidence="2 4" id="KW-0238">DNA-binding</keyword>
<dbReference type="AlphaFoldDB" id="A0AAU8ADR0"/>
<dbReference type="GO" id="GO:0003677">
    <property type="term" value="F:DNA binding"/>
    <property type="evidence" value="ECO:0007669"/>
    <property type="project" value="UniProtKB-UniRule"/>
</dbReference>
<dbReference type="Pfam" id="PF16925">
    <property type="entry name" value="TetR_C_13"/>
    <property type="match status" value="1"/>
</dbReference>
<dbReference type="InterPro" id="IPR011075">
    <property type="entry name" value="TetR_C"/>
</dbReference>
<dbReference type="PANTHER" id="PTHR47506">
    <property type="entry name" value="TRANSCRIPTIONAL REGULATORY PROTEIN"/>
    <property type="match status" value="1"/>
</dbReference>
<keyword evidence="3" id="KW-0804">Transcription</keyword>
<sequence>MARQARHDRQEVLARALDLFWSKGYHATSLKDLEQALDMRPGSIYAAFGSKEALFAETLELYAASSYAQFRETIEAGPSRLEGLANHVRRLGCAGDAGPSRACMLVKTLLETPDDDPTLRARTEELMRRMEEMFARTFREAQERGELGPEADPQRLASRLQAEIFGLRAYAQRTDSRARVAQLAEDIARDLEARAHA</sequence>
<evidence type="ECO:0000256" key="1">
    <source>
        <dbReference type="ARBA" id="ARBA00023015"/>
    </source>
</evidence>
<dbReference type="RefSeq" id="WP_353471861.1">
    <property type="nucleotide sequence ID" value="NZ_CP123384.1"/>
</dbReference>